<dbReference type="PANTHER" id="PTHR33986:SF15">
    <property type="entry name" value="MITOCHONDRIAL FISSION PROTEIN ELM1"/>
    <property type="match status" value="1"/>
</dbReference>
<dbReference type="AlphaFoldDB" id="A0AA86RQ55"/>
<dbReference type="GO" id="GO:0000266">
    <property type="term" value="P:mitochondrial fission"/>
    <property type="evidence" value="ECO:0007669"/>
    <property type="project" value="TreeGrafter"/>
</dbReference>
<evidence type="ECO:0008006" key="3">
    <source>
        <dbReference type="Google" id="ProtNLM"/>
    </source>
</evidence>
<dbReference type="EMBL" id="OY731398">
    <property type="protein sequence ID" value="CAJ1884632.1"/>
    <property type="molecule type" value="Genomic_DNA"/>
</dbReference>
<sequence length="400" mass="44218">MPEISDGVIRRAVVIGNGFAGAENQCIGLVRALGFSNRHSMYRVTRPQGGINRWLQWLPVSIHKKLESVIRMIYGKSRFRTPHTIGLSNVLEADAHHIASMARETFHKDGPLLVVASGRDTISVASSIKRLAPENVFLVQIQHPRFHLNRFDLVITPRHDYYPLTPHAQRQIPWFLRRWVTPWEPPGRIVVLTVGALHPADSVALRVAASAWRNELANLPKPLLVVNVGGPTVSGYASECSMELWEYQDIFLQENPGQGTDDYAIMLAIASINGVTGGITKILVKEFSTNPKVQIWDGEGPNPHMGHLALADAFVITADSVSMLSEACSTGKPVYVVGAELCTWKFADFQNSLQKHGVARPFTGKENIAERWSYSPLNDTTEASSQVIAALAQRGWTIHA</sequence>
<proteinExistence type="predicted"/>
<dbReference type="Pfam" id="PF06258">
    <property type="entry name" value="Mito_fiss_Elm1"/>
    <property type="match status" value="1"/>
</dbReference>
<evidence type="ECO:0000313" key="1">
    <source>
        <dbReference type="EMBL" id="CAJ1884632.1"/>
    </source>
</evidence>
<evidence type="ECO:0000313" key="2">
    <source>
        <dbReference type="Proteomes" id="UP001189624"/>
    </source>
</evidence>
<dbReference type="InterPro" id="IPR009367">
    <property type="entry name" value="Elm1-like"/>
</dbReference>
<keyword evidence="2" id="KW-1185">Reference proteome</keyword>
<gene>
    <name evidence="1" type="ORF">AYBTSS11_LOCUS2771</name>
</gene>
<dbReference type="PANTHER" id="PTHR33986">
    <property type="entry name" value="OS02G0535700 PROTEIN"/>
    <property type="match status" value="1"/>
</dbReference>
<accession>A0AA86RQ55</accession>
<dbReference type="GO" id="GO:0005741">
    <property type="term" value="C:mitochondrial outer membrane"/>
    <property type="evidence" value="ECO:0007669"/>
    <property type="project" value="TreeGrafter"/>
</dbReference>
<name>A0AA86RQ55_9FABA</name>
<reference evidence="1" key="1">
    <citation type="submission" date="2023-10" db="EMBL/GenBank/DDBJ databases">
        <authorList>
            <person name="Domelevo Entfellner J.-B."/>
        </authorList>
    </citation>
    <scope>NUCLEOTIDE SEQUENCE</scope>
</reference>
<protein>
    <recommendedName>
        <fullName evidence="3">Mitochondrial fission protein ELM1</fullName>
    </recommendedName>
</protein>
<dbReference type="SUPFAM" id="SSF53756">
    <property type="entry name" value="UDP-Glycosyltransferase/glycogen phosphorylase"/>
    <property type="match status" value="1"/>
</dbReference>
<dbReference type="Gramene" id="rna-AYBTSS11_LOCUS2771">
    <property type="protein sequence ID" value="CAJ1884632.1"/>
    <property type="gene ID" value="gene-AYBTSS11_LOCUS2771"/>
</dbReference>
<organism evidence="1 2">
    <name type="scientific">Sphenostylis stenocarpa</name>
    <dbReference type="NCBI Taxonomy" id="92480"/>
    <lineage>
        <taxon>Eukaryota</taxon>
        <taxon>Viridiplantae</taxon>
        <taxon>Streptophyta</taxon>
        <taxon>Embryophyta</taxon>
        <taxon>Tracheophyta</taxon>
        <taxon>Spermatophyta</taxon>
        <taxon>Magnoliopsida</taxon>
        <taxon>eudicotyledons</taxon>
        <taxon>Gunneridae</taxon>
        <taxon>Pentapetalae</taxon>
        <taxon>rosids</taxon>
        <taxon>fabids</taxon>
        <taxon>Fabales</taxon>
        <taxon>Fabaceae</taxon>
        <taxon>Papilionoideae</taxon>
        <taxon>50 kb inversion clade</taxon>
        <taxon>NPAAA clade</taxon>
        <taxon>indigoferoid/millettioid clade</taxon>
        <taxon>Phaseoleae</taxon>
        <taxon>Sphenostylis</taxon>
    </lineage>
</organism>
<dbReference type="Proteomes" id="UP001189624">
    <property type="component" value="Chromosome 1"/>
</dbReference>